<dbReference type="GO" id="GO:0035869">
    <property type="term" value="C:ciliary transition zone"/>
    <property type="evidence" value="ECO:0000318"/>
    <property type="project" value="GO_Central"/>
</dbReference>
<proteinExistence type="predicted"/>
<evidence type="ECO:0000259" key="2">
    <source>
        <dbReference type="Pfam" id="PF26015"/>
    </source>
</evidence>
<feature type="domain" description="NPHP4 Ig-like" evidence="6">
    <location>
        <begin position="1223"/>
        <end position="1375"/>
    </location>
</feature>
<dbReference type="InterPro" id="IPR058688">
    <property type="entry name" value="Ig_NPHP4_2nd"/>
</dbReference>
<dbReference type="InterPro" id="IPR029775">
    <property type="entry name" value="NPHP4"/>
</dbReference>
<evidence type="ECO:0000259" key="4">
    <source>
        <dbReference type="Pfam" id="PF26187"/>
    </source>
</evidence>
<dbReference type="RefSeq" id="XP_006680146.1">
    <property type="nucleotide sequence ID" value="XM_006680083.1"/>
</dbReference>
<organism evidence="7 8">
    <name type="scientific">Batrachochytrium dendrobatidis (strain JAM81 / FGSC 10211)</name>
    <name type="common">Frog chytrid fungus</name>
    <dbReference type="NCBI Taxonomy" id="684364"/>
    <lineage>
        <taxon>Eukaryota</taxon>
        <taxon>Fungi</taxon>
        <taxon>Fungi incertae sedis</taxon>
        <taxon>Chytridiomycota</taxon>
        <taxon>Chytridiomycota incertae sedis</taxon>
        <taxon>Chytridiomycetes</taxon>
        <taxon>Rhizophydiales</taxon>
        <taxon>Rhizophydiales incertae sedis</taxon>
        <taxon>Batrachochytrium</taxon>
    </lineage>
</organism>
<feature type="region of interest" description="Disordered" evidence="1">
    <location>
        <begin position="1705"/>
        <end position="1744"/>
    </location>
</feature>
<dbReference type="Pfam" id="PF26186">
    <property type="entry name" value="NPHP4_C2_3rd"/>
    <property type="match status" value="2"/>
</dbReference>
<dbReference type="InterPro" id="IPR058686">
    <property type="entry name" value="Ig_NPHP4_3rd"/>
</dbReference>
<feature type="domain" description="NPHP4 C2-like" evidence="3">
    <location>
        <begin position="746"/>
        <end position="841"/>
    </location>
</feature>
<feature type="compositionally biased region" description="Acidic residues" evidence="1">
    <location>
        <begin position="701"/>
        <end position="711"/>
    </location>
</feature>
<feature type="region of interest" description="Disordered" evidence="1">
    <location>
        <begin position="677"/>
        <end position="713"/>
    </location>
</feature>
<feature type="region of interest" description="Disordered" evidence="1">
    <location>
        <begin position="847"/>
        <end position="869"/>
    </location>
</feature>
<reference evidence="7 8" key="1">
    <citation type="submission" date="2009-12" db="EMBL/GenBank/DDBJ databases">
        <title>The draft genome of Batrachochytrium dendrobatidis.</title>
        <authorList>
            <consortium name="US DOE Joint Genome Institute (JGI-PGF)"/>
            <person name="Kuo A."/>
            <person name="Salamov A."/>
            <person name="Schmutz J."/>
            <person name="Lucas S."/>
            <person name="Pitluck S."/>
            <person name="Rosenblum E."/>
            <person name="Stajich J."/>
            <person name="Eisen M."/>
            <person name="Grigoriev I.V."/>
        </authorList>
    </citation>
    <scope>NUCLEOTIDE SEQUENCE [LARGE SCALE GENOMIC DNA]</scope>
    <source>
        <strain evidence="8">JAM81 / FGSC 10211</strain>
    </source>
</reference>
<dbReference type="InterPro" id="IPR058685">
    <property type="entry name" value="Ig_NPHP4_4th"/>
</dbReference>
<evidence type="ECO:0000256" key="1">
    <source>
        <dbReference type="SAM" id="MobiDB-lite"/>
    </source>
</evidence>
<evidence type="ECO:0000259" key="3">
    <source>
        <dbReference type="Pfam" id="PF26186"/>
    </source>
</evidence>
<dbReference type="Pfam" id="PF26015">
    <property type="entry name" value="Ig_NPH4_3rd"/>
    <property type="match status" value="1"/>
</dbReference>
<dbReference type="GO" id="GO:0097546">
    <property type="term" value="C:ciliary base"/>
    <property type="evidence" value="ECO:0000318"/>
    <property type="project" value="GO_Central"/>
</dbReference>
<dbReference type="STRING" id="684364.F4P5H1"/>
<feature type="compositionally biased region" description="Polar residues" evidence="1">
    <location>
        <begin position="1772"/>
        <end position="1784"/>
    </location>
</feature>
<feature type="domain" description="NPHP4 Ig-like" evidence="2">
    <location>
        <begin position="1499"/>
        <end position="1563"/>
    </location>
</feature>
<dbReference type="GO" id="GO:0090090">
    <property type="term" value="P:negative regulation of canonical Wnt signaling pathway"/>
    <property type="evidence" value="ECO:0000318"/>
    <property type="project" value="GO_Central"/>
</dbReference>
<dbReference type="Proteomes" id="UP000007241">
    <property type="component" value="Unassembled WGS sequence"/>
</dbReference>
<dbReference type="GeneID" id="18243620"/>
<protein>
    <submittedName>
        <fullName evidence="7">Uncharacterized protein</fullName>
    </submittedName>
</protein>
<evidence type="ECO:0000259" key="6">
    <source>
        <dbReference type="Pfam" id="PF26190"/>
    </source>
</evidence>
<feature type="region of interest" description="Disordered" evidence="1">
    <location>
        <begin position="151"/>
        <end position="196"/>
    </location>
</feature>
<dbReference type="GO" id="GO:0036064">
    <property type="term" value="C:ciliary basal body"/>
    <property type="evidence" value="ECO:0000318"/>
    <property type="project" value="GO_Central"/>
</dbReference>
<dbReference type="EMBL" id="GL882886">
    <property type="protein sequence ID" value="EGF79416.1"/>
    <property type="molecule type" value="Genomic_DNA"/>
</dbReference>
<feature type="compositionally biased region" description="Polar residues" evidence="1">
    <location>
        <begin position="167"/>
        <end position="184"/>
    </location>
</feature>
<dbReference type="PANTHER" id="PTHR31043">
    <property type="entry name" value="NEPHROCYSTIN-4"/>
    <property type="match status" value="1"/>
</dbReference>
<gene>
    <name evidence="7" type="ORF">BATDEDRAFT_89791</name>
</gene>
<feature type="compositionally biased region" description="Pro residues" evidence="1">
    <location>
        <begin position="687"/>
        <end position="699"/>
    </location>
</feature>
<accession>F4P5H1</accession>
<evidence type="ECO:0000313" key="8">
    <source>
        <dbReference type="Proteomes" id="UP000007241"/>
    </source>
</evidence>
<dbReference type="PANTHER" id="PTHR31043:SF3">
    <property type="entry name" value="NEPHROCYSTIN-4"/>
    <property type="match status" value="1"/>
</dbReference>
<dbReference type="GO" id="GO:1904491">
    <property type="term" value="P:protein localization to ciliary transition zone"/>
    <property type="evidence" value="ECO:0000318"/>
    <property type="project" value="GO_Central"/>
</dbReference>
<dbReference type="Pfam" id="PF26187">
    <property type="entry name" value="Ig_NPHP4_4th"/>
    <property type="match status" value="1"/>
</dbReference>
<feature type="compositionally biased region" description="Acidic residues" evidence="1">
    <location>
        <begin position="1732"/>
        <end position="1741"/>
    </location>
</feature>
<feature type="domain" description="NPHP4 Ig-like" evidence="5">
    <location>
        <begin position="1383"/>
        <end position="1486"/>
    </location>
</feature>
<feature type="domain" description="NPHP4 Ig-like" evidence="4">
    <location>
        <begin position="1579"/>
        <end position="1666"/>
    </location>
</feature>
<dbReference type="InterPro" id="IPR058765">
    <property type="entry name" value="NPHP4_C2-like"/>
</dbReference>
<evidence type="ECO:0000313" key="7">
    <source>
        <dbReference type="EMBL" id="EGF79416.1"/>
    </source>
</evidence>
<evidence type="ECO:0000259" key="5">
    <source>
        <dbReference type="Pfam" id="PF26189"/>
    </source>
</evidence>
<dbReference type="InterPro" id="IPR058687">
    <property type="entry name" value="Ig_NPHP4_1st"/>
</dbReference>
<sequence>MESSPAQTDTKSRFRQIASTSISKAWQDKLGVNSRSVPFYATLKQQNLHHPATTSSATEHVVSTPIHHRPKSPSKHISRVQAPTASGITYPYQLAFSTIENLLLPTGITQSSPSLKQSLLQLKICATLFDTETGRFFGKTWISPVPMTVHTGKAQHDRHSPQAGGSLKTQNTKIRSNDSSQNGFSDEDSCDSSDSRGLNGIPDGANLISHRVTVGASRICLYFHTPVKSPHVAIAIEFVFSIKPCLQDDMDEAHNVDNNLDQEGVSAGWTLIYPFNPQRNGLNVSKAWRHSCDVDDKYHDHFDSSSDSDNSDIGDQRPKVAQIFRGSPRVLPFIYSQLCSAVSGHAGLFPLLNAVITYRLLTRPDLQPACHLWKENVFIAPGDEVPGIETISIRGISMHSIDTARISRIGITVYPSIEQYESKLLDCISRVHYDNDPESLTPDENGILPSPVILERRLHIGFHNTFTFIRQPTVVTLKPLVHSDFKNEQLIFMGTVELDNFVPDDPSVAVIFLMEYKVLLTVNAPAIKKRKGIAGIIDKLASSDIKRTEPMQPTINIEKLISTGWGAYSPKKDTRNQEHVMYLETQTGINPFGSLIYTPKSVVYSGNQENYKENELDEANRHQAWPLALSFSFNPPTHEPLPVILEQPVVDHLATVPVVFEPVPQICQKADIIPKIEPEQSNQLKSSPPPKPLVKPPTPVDESENESDEEVVAASNLESAPVEVFTPFPVPLATHLRQRLSRMERARLHNAGFEMLLDDNHCAPTEIQLNNVDPVYLASNLELEFNDPLMNDITILFQGLSFCQDTYQQLDGRFPTSVYFSFQFFTFPYTTTEKMNVYDGLLPAKTQSQTRSQKNTESLPHKRSTSVPAHCREWSHASHTSRYSFNPSAQGIPGDNLQTHITPGILYRYNREGFPAYDQPPGIALNYKVKTHQDPVSYTFRSGPNAIANYLCQSNMFIDVWDGDTLLHLGSGCVNLKPALRQGRSSIYFEDDVDIVWSEYADLQGPNFAKRSRSSSMGLNGTYSSGSTMHVNDTGLLKTATLHMRVTNIGRKYQEDINTTPQNAFNNPSKTQSQEEVIVHDYRYHINRRQKTFHEPKLLSSIDHELHQILNEAHADRTTQAANCTKALQKTTCLDSSSQYSFESRNQKLIHHATGILKNLKIEPDKLNLDDDGANKELVESFSYRRTREERDRDLKTIDVYRERQVRRKGKTQEMLLKEITVSHTIHPTFAQATYLEFEFTNPYSTDHTFKISWQDKEFRVVTNTSEWIYHRRLHGLASHVEAKLIHTSQDEATPEIFLERNETVFIPFIFQSFLGGPISLVGGNHATDEMNGRDVGGNNFLQSPGIYSRCIHVSFLNSQDQPAAILALNVCPRPYYIDRVIRLFRGEHEVIRKVMKFPLVNKISHINSNNTSTLYDTSNPTQVYIRCNSADAVCTLETSQNDSAMKEVTFKYRARQAPETKAVYILFYNDPFHTFLNEIWRVFVHSLYRFDMNSTLCQTNSASLVLRGTSKSRLVNCYSSLPREIMVGTDGPFMLTANALNEVSLVMRPQDTRTKEAIVNIVGNWLVVSHCSLPEVTKTFELVLPRDKQASKRVSYTNPFFHRKMLYLRTDSPHLIQFKEPVLDLESAGSQYICMRFIPGHHLPKADILVFLNDESDKIEECLSLISTLYFCINRLNPLIGLMKLVDILLLLTVTTTANAILIPTGNDRSTHTSGTSSRVSDPTNEPNPDTYDEYQEEPMDLSLPNRYRQQLVDLTISNKYKQEPVDESNPDTSSEYQQEPMNSSISSRIQQQPIDEAGPSTYKQSRKQPMIHNESSNTVSNQIAVLSGRYQKTFNRIKQMLVESKELRKKKLKEYCDYAALRFEQWSALERGEEISGSKYDPDTEKKLKQEYEKAVTRVHDIRRNLKKFMKRHGLRFEEPKADSD</sequence>
<dbReference type="Pfam" id="PF26190">
    <property type="entry name" value="Ig_NPHP4_1st"/>
    <property type="match status" value="1"/>
</dbReference>
<dbReference type="Pfam" id="PF26189">
    <property type="entry name" value="Ig_NPHP4_2nd"/>
    <property type="match status" value="1"/>
</dbReference>
<dbReference type="OrthoDB" id="313446at2759"/>
<feature type="compositionally biased region" description="Low complexity" evidence="1">
    <location>
        <begin position="1785"/>
        <end position="1796"/>
    </location>
</feature>
<name>F4P5H1_BATDJ</name>
<feature type="compositionally biased region" description="Polar residues" evidence="1">
    <location>
        <begin position="1713"/>
        <end position="1729"/>
    </location>
</feature>
<feature type="domain" description="NPHP4 C2-like" evidence="3">
    <location>
        <begin position="901"/>
        <end position="1004"/>
    </location>
</feature>
<feature type="compositionally biased region" description="Polar residues" evidence="1">
    <location>
        <begin position="847"/>
        <end position="858"/>
    </location>
</feature>
<dbReference type="GO" id="GO:0097730">
    <property type="term" value="C:non-motile cilium"/>
    <property type="evidence" value="ECO:0000318"/>
    <property type="project" value="GO_Central"/>
</dbReference>
<dbReference type="HOGENOM" id="CLU_235259_0_0_1"/>
<dbReference type="InParanoid" id="F4P5H1"/>
<dbReference type="OMA" id="WEGSWIS"/>
<keyword evidence="8" id="KW-1185">Reference proteome</keyword>
<feature type="region of interest" description="Disordered" evidence="1">
    <location>
        <begin position="1760"/>
        <end position="1818"/>
    </location>
</feature>